<sequence length="306" mass="33940">MVECLLSQPTIDLNAVDDDGNTALMHVAFLHPTAERIWHASLLRSPMAPTSTPATRSRYDASADATPLDVACGEAHVDMVACLLLHPTLDVAKASPTLLWTLCKRGARGLITQLLGHPTTDPMALQPDRYNLLIALCSESHLTEMLSLFLHHPRVDWNASVDDMTPLQRAVEFRHWESVVVLLQDPRVDINATLHDQTLLHAAVLADRVDLVTMLLRHPRIDRRRLMTYQGTAFALAITNESDTFLELFLSIPDDDINVPAHGGATPLHQAITYLSDATTANRLLREPHLRRDAPDAVLMAFSMEP</sequence>
<organism evidence="3 4">
    <name type="scientific">Saprolegnia diclina (strain VS20)</name>
    <dbReference type="NCBI Taxonomy" id="1156394"/>
    <lineage>
        <taxon>Eukaryota</taxon>
        <taxon>Sar</taxon>
        <taxon>Stramenopiles</taxon>
        <taxon>Oomycota</taxon>
        <taxon>Saprolegniomycetes</taxon>
        <taxon>Saprolegniales</taxon>
        <taxon>Saprolegniaceae</taxon>
        <taxon>Saprolegnia</taxon>
    </lineage>
</organism>
<dbReference type="VEuPathDB" id="FungiDB:SDRG_12015"/>
<dbReference type="Gene3D" id="1.25.40.20">
    <property type="entry name" value="Ankyrin repeat-containing domain"/>
    <property type="match status" value="2"/>
</dbReference>
<accession>T0RJT2</accession>
<dbReference type="SUPFAM" id="SSF48403">
    <property type="entry name" value="Ankyrin repeat"/>
    <property type="match status" value="1"/>
</dbReference>
<dbReference type="EMBL" id="JH767177">
    <property type="protein sequence ID" value="EQC30162.1"/>
    <property type="molecule type" value="Genomic_DNA"/>
</dbReference>
<evidence type="ECO:0000313" key="4">
    <source>
        <dbReference type="Proteomes" id="UP000030762"/>
    </source>
</evidence>
<proteinExistence type="predicted"/>
<dbReference type="Proteomes" id="UP000030762">
    <property type="component" value="Unassembled WGS sequence"/>
</dbReference>
<dbReference type="GeneID" id="19952742"/>
<keyword evidence="4" id="KW-1185">Reference proteome</keyword>
<protein>
    <submittedName>
        <fullName evidence="3">Uncharacterized protein</fullName>
    </submittedName>
</protein>
<dbReference type="PANTHER" id="PTHR24198:SF165">
    <property type="entry name" value="ANKYRIN REPEAT-CONTAINING PROTEIN-RELATED"/>
    <property type="match status" value="1"/>
</dbReference>
<keyword evidence="1" id="KW-0677">Repeat</keyword>
<keyword evidence="2" id="KW-0040">ANK repeat</keyword>
<gene>
    <name evidence="3" type="ORF">SDRG_12015</name>
</gene>
<dbReference type="AlphaFoldDB" id="T0RJT2"/>
<evidence type="ECO:0000313" key="3">
    <source>
        <dbReference type="EMBL" id="EQC30162.1"/>
    </source>
</evidence>
<dbReference type="Pfam" id="PF12796">
    <property type="entry name" value="Ank_2"/>
    <property type="match status" value="1"/>
</dbReference>
<dbReference type="InParanoid" id="T0RJT2"/>
<name>T0RJT2_SAPDV</name>
<evidence type="ECO:0000256" key="1">
    <source>
        <dbReference type="ARBA" id="ARBA00022737"/>
    </source>
</evidence>
<evidence type="ECO:0000256" key="2">
    <source>
        <dbReference type="ARBA" id="ARBA00023043"/>
    </source>
</evidence>
<dbReference type="RefSeq" id="XP_008616294.1">
    <property type="nucleotide sequence ID" value="XM_008618072.1"/>
</dbReference>
<dbReference type="InterPro" id="IPR036770">
    <property type="entry name" value="Ankyrin_rpt-contain_sf"/>
</dbReference>
<dbReference type="SMART" id="SM00248">
    <property type="entry name" value="ANK"/>
    <property type="match status" value="5"/>
</dbReference>
<dbReference type="InterPro" id="IPR002110">
    <property type="entry name" value="Ankyrin_rpt"/>
</dbReference>
<dbReference type="PANTHER" id="PTHR24198">
    <property type="entry name" value="ANKYRIN REPEAT AND PROTEIN KINASE DOMAIN-CONTAINING PROTEIN"/>
    <property type="match status" value="1"/>
</dbReference>
<dbReference type="OrthoDB" id="448455at2759"/>
<reference evidence="3 4" key="1">
    <citation type="submission" date="2012-04" db="EMBL/GenBank/DDBJ databases">
        <title>The Genome Sequence of Saprolegnia declina VS20.</title>
        <authorList>
            <consortium name="The Broad Institute Genome Sequencing Platform"/>
            <person name="Russ C."/>
            <person name="Nusbaum C."/>
            <person name="Tyler B."/>
            <person name="van West P."/>
            <person name="Dieguez-Uribeondo J."/>
            <person name="de Bruijn I."/>
            <person name="Tripathy S."/>
            <person name="Jiang R."/>
            <person name="Young S.K."/>
            <person name="Zeng Q."/>
            <person name="Gargeya S."/>
            <person name="Fitzgerald M."/>
            <person name="Haas B."/>
            <person name="Abouelleil A."/>
            <person name="Alvarado L."/>
            <person name="Arachchi H.M."/>
            <person name="Berlin A."/>
            <person name="Chapman S.B."/>
            <person name="Goldberg J."/>
            <person name="Griggs A."/>
            <person name="Gujja S."/>
            <person name="Hansen M."/>
            <person name="Howarth C."/>
            <person name="Imamovic A."/>
            <person name="Larimer J."/>
            <person name="McCowen C."/>
            <person name="Montmayeur A."/>
            <person name="Murphy C."/>
            <person name="Neiman D."/>
            <person name="Pearson M."/>
            <person name="Priest M."/>
            <person name="Roberts A."/>
            <person name="Saif S."/>
            <person name="Shea T."/>
            <person name="Sisk P."/>
            <person name="Sykes S."/>
            <person name="Wortman J."/>
            <person name="Nusbaum C."/>
            <person name="Birren B."/>
        </authorList>
    </citation>
    <scope>NUCLEOTIDE SEQUENCE [LARGE SCALE GENOMIC DNA]</scope>
    <source>
        <strain evidence="3 4">VS20</strain>
    </source>
</reference>